<evidence type="ECO:0000313" key="3">
    <source>
        <dbReference type="Proteomes" id="UP000324748"/>
    </source>
</evidence>
<sequence length="756" mass="86513">MEVVSSLPNQSHRLDVSIQKNLPPLTWGTKRKRPSRSAGDIPGSRSRKWSTPVQIKNRSDIFPLSLPESKVPSKKILGKTKKRPRLSRLDNHQQRIPQTVSSNLQTDSVTRMRNFDLNVALGMDGRPCDLSQSISTTRFGHSSAHSPLSGFEDVKDHFQALEPTQEAFDLVVALDVNGKSLGQSSSDSTLPSSSKTHFPAHEYPGGVKQSRPGSLDSGHAYSQSLSDFQQKLMWQGMEPADQSLPAYRFPKGGLEEPTAKFFLKLMNKKLEEKCPKTGSLRKAKYQPFERLPLRAYDWHPPNLNAAIPVSRPLDPKTQRAKTPSSLRNACKPLARWVTYIHLRLLARLKITDPEEQKNRCVNLFRWMLSEIFEPVGSPPPILGRLPKGNLIYDDKSFRPVQLELIKLLSHETWNDGVYFTSAAVVGIWYKVFHKNTWISHFSSDKDFWISMDSDIQKTIKSRNPLPDWNSEVPEAISTIDQFQLGALSEILKTQLPKRLRTLFQIPRNNMPFLGKGVNSQITALLENVEKMFEKFPQRGTRRPKFICEGLPITIHPGQTPNEKDCIRLLRRSTVDVLNKEDLLGRLGRLLGWVNCIHETLQQSLSAKHPSQTKLPFNEFLAWFYKAAFEESTRSLPILGIGHFQDRVKIPENGNLLIAENENESFVRDLLPDNVDQFDFTNQFGELQIYMIKRLYKGITVPEFFQFSVSMLGYWYFTQHPRFSQRVFQGSERNYFTQVVGLFQRSFKFLDAHARPD</sequence>
<gene>
    <name evidence="2" type="ORF">PGT21_024918</name>
</gene>
<reference evidence="2 3" key="1">
    <citation type="submission" date="2019-05" db="EMBL/GenBank/DDBJ databases">
        <title>Emergence of the Ug99 lineage of the wheat stem rust pathogen through somatic hybridization.</title>
        <authorList>
            <person name="Li F."/>
            <person name="Upadhyaya N.M."/>
            <person name="Sperschneider J."/>
            <person name="Matny O."/>
            <person name="Nguyen-Phuc H."/>
            <person name="Mago R."/>
            <person name="Raley C."/>
            <person name="Miller M.E."/>
            <person name="Silverstein K.A.T."/>
            <person name="Henningsen E."/>
            <person name="Hirsch C.D."/>
            <person name="Visser B."/>
            <person name="Pretorius Z.A."/>
            <person name="Steffenson B.J."/>
            <person name="Schwessinger B."/>
            <person name="Dodds P.N."/>
            <person name="Figueroa M."/>
        </authorList>
    </citation>
    <scope>NUCLEOTIDE SEQUENCE [LARGE SCALE GENOMIC DNA]</scope>
    <source>
        <strain evidence="2">21-0</strain>
    </source>
</reference>
<feature type="region of interest" description="Disordered" evidence="1">
    <location>
        <begin position="182"/>
        <end position="221"/>
    </location>
</feature>
<dbReference type="Proteomes" id="UP000324748">
    <property type="component" value="Unassembled WGS sequence"/>
</dbReference>
<comment type="caution">
    <text evidence="2">The sequence shown here is derived from an EMBL/GenBank/DDBJ whole genome shotgun (WGS) entry which is preliminary data.</text>
</comment>
<dbReference type="AlphaFoldDB" id="A0A5B0QNH4"/>
<proteinExistence type="predicted"/>
<keyword evidence="3" id="KW-1185">Reference proteome</keyword>
<dbReference type="EMBL" id="VSWC01000014">
    <property type="protein sequence ID" value="KAA1114837.1"/>
    <property type="molecule type" value="Genomic_DNA"/>
</dbReference>
<evidence type="ECO:0000256" key="1">
    <source>
        <dbReference type="SAM" id="MobiDB-lite"/>
    </source>
</evidence>
<accession>A0A5B0QNH4</accession>
<dbReference type="OrthoDB" id="10275787at2759"/>
<feature type="compositionally biased region" description="Low complexity" evidence="1">
    <location>
        <begin position="182"/>
        <end position="196"/>
    </location>
</feature>
<name>A0A5B0QNH4_PUCGR</name>
<feature type="region of interest" description="Disordered" evidence="1">
    <location>
        <begin position="24"/>
        <end position="52"/>
    </location>
</feature>
<protein>
    <submittedName>
        <fullName evidence="2">Uncharacterized protein</fullName>
    </submittedName>
</protein>
<organism evidence="2 3">
    <name type="scientific">Puccinia graminis f. sp. tritici</name>
    <dbReference type="NCBI Taxonomy" id="56615"/>
    <lineage>
        <taxon>Eukaryota</taxon>
        <taxon>Fungi</taxon>
        <taxon>Dikarya</taxon>
        <taxon>Basidiomycota</taxon>
        <taxon>Pucciniomycotina</taxon>
        <taxon>Pucciniomycetes</taxon>
        <taxon>Pucciniales</taxon>
        <taxon>Pucciniaceae</taxon>
        <taxon>Puccinia</taxon>
    </lineage>
</organism>
<evidence type="ECO:0000313" key="2">
    <source>
        <dbReference type="EMBL" id="KAA1114837.1"/>
    </source>
</evidence>